<name>A0A271KDZ9_9HYPH</name>
<dbReference type="GO" id="GO:0043565">
    <property type="term" value="F:sequence-specific DNA binding"/>
    <property type="evidence" value="ECO:0007669"/>
    <property type="project" value="InterPro"/>
</dbReference>
<dbReference type="PANTHER" id="PTHR30050">
    <property type="entry name" value="CHROMOSOMAL REPLICATION INITIATOR PROTEIN DNAA"/>
    <property type="match status" value="1"/>
</dbReference>
<feature type="coiled-coil region" evidence="1">
    <location>
        <begin position="36"/>
        <end position="63"/>
    </location>
</feature>
<dbReference type="CDD" id="cd06571">
    <property type="entry name" value="Bac_DnaA_C"/>
    <property type="match status" value="1"/>
</dbReference>
<dbReference type="InterPro" id="IPR013159">
    <property type="entry name" value="DnaA_C"/>
</dbReference>
<dbReference type="AlphaFoldDB" id="A0A271KDZ9"/>
<dbReference type="Proteomes" id="UP000215931">
    <property type="component" value="Unassembled WGS sequence"/>
</dbReference>
<evidence type="ECO:0000259" key="2">
    <source>
        <dbReference type="SMART" id="SM00760"/>
    </source>
</evidence>
<dbReference type="GO" id="GO:0006270">
    <property type="term" value="P:DNA replication initiation"/>
    <property type="evidence" value="ECO:0007669"/>
    <property type="project" value="InterPro"/>
</dbReference>
<dbReference type="PANTHER" id="PTHR30050:SF4">
    <property type="entry name" value="ATP-BINDING PROTEIN RV3427C IN INSERTION SEQUENCE-RELATED"/>
    <property type="match status" value="1"/>
</dbReference>
<dbReference type="GO" id="GO:0006275">
    <property type="term" value="P:regulation of DNA replication"/>
    <property type="evidence" value="ECO:0007669"/>
    <property type="project" value="InterPro"/>
</dbReference>
<dbReference type="SMART" id="SM00760">
    <property type="entry name" value="Bac_DnaA_C"/>
    <property type="match status" value="1"/>
</dbReference>
<dbReference type="SUPFAM" id="SSF48295">
    <property type="entry name" value="TrpR-like"/>
    <property type="match status" value="1"/>
</dbReference>
<feature type="domain" description="Chromosomal replication initiator DnaA C-terminal" evidence="2">
    <location>
        <begin position="74"/>
        <end position="143"/>
    </location>
</feature>
<dbReference type="EMBL" id="NPKH01000023">
    <property type="protein sequence ID" value="PAP94008.1"/>
    <property type="molecule type" value="Genomic_DNA"/>
</dbReference>
<dbReference type="OrthoDB" id="7776290at2"/>
<dbReference type="InterPro" id="IPR010921">
    <property type="entry name" value="Trp_repressor/repl_initiator"/>
</dbReference>
<evidence type="ECO:0000313" key="4">
    <source>
        <dbReference type="Proteomes" id="UP000215931"/>
    </source>
</evidence>
<reference evidence="3 4" key="1">
    <citation type="submission" date="2017-08" db="EMBL/GenBank/DDBJ databases">
        <title>Mesorhizobium wenxinae sp. nov., a novel rhizobial species isolated from root nodules of chickpea (Cicer arietinum L.).</title>
        <authorList>
            <person name="Zhang J."/>
        </authorList>
    </citation>
    <scope>NUCLEOTIDE SEQUENCE [LARGE SCALE GENOMIC DNA]</scope>
    <source>
        <strain evidence="4">WYCCWR 10019</strain>
    </source>
</reference>
<evidence type="ECO:0000256" key="1">
    <source>
        <dbReference type="SAM" id="Coils"/>
    </source>
</evidence>
<dbReference type="Gene3D" id="1.10.1750.10">
    <property type="match status" value="1"/>
</dbReference>
<dbReference type="RefSeq" id="WP_095519541.1">
    <property type="nucleotide sequence ID" value="NZ_NPKH01000023.1"/>
</dbReference>
<organism evidence="3 4">
    <name type="scientific">Mesorhizobium wenxiniae</name>
    <dbReference type="NCBI Taxonomy" id="2014805"/>
    <lineage>
        <taxon>Bacteria</taxon>
        <taxon>Pseudomonadati</taxon>
        <taxon>Pseudomonadota</taxon>
        <taxon>Alphaproteobacteria</taxon>
        <taxon>Hyphomicrobiales</taxon>
        <taxon>Phyllobacteriaceae</taxon>
        <taxon>Mesorhizobium</taxon>
    </lineage>
</organism>
<gene>
    <name evidence="3" type="ORF">CIT31_16715</name>
</gene>
<protein>
    <recommendedName>
        <fullName evidence="2">Chromosomal replication initiator DnaA C-terminal domain-containing protein</fullName>
    </recommendedName>
</protein>
<proteinExistence type="predicted"/>
<sequence>MQVFAYQATERGIRARHAAQFADERAMRLAAQRATYEAELAERERIERVRAEATERARAYAAELRLAGFRFRPTVAEIERRACRVFGVTRKEIHSNRRYQEIVFAKQFVMYWAVRLTPLSLPQIGRLIGDRDHTTVIHGSNSYPQKRAKMGRFLRAVR</sequence>
<evidence type="ECO:0000313" key="3">
    <source>
        <dbReference type="EMBL" id="PAP94008.1"/>
    </source>
</evidence>
<dbReference type="Pfam" id="PF08299">
    <property type="entry name" value="Bac_DnaA_C"/>
    <property type="match status" value="1"/>
</dbReference>
<accession>A0A271KDZ9</accession>
<comment type="caution">
    <text evidence="3">The sequence shown here is derived from an EMBL/GenBank/DDBJ whole genome shotgun (WGS) entry which is preliminary data.</text>
</comment>
<dbReference type="GO" id="GO:0005524">
    <property type="term" value="F:ATP binding"/>
    <property type="evidence" value="ECO:0007669"/>
    <property type="project" value="InterPro"/>
</dbReference>
<keyword evidence="4" id="KW-1185">Reference proteome</keyword>
<keyword evidence="1" id="KW-0175">Coiled coil</keyword>